<evidence type="ECO:0000313" key="5">
    <source>
        <dbReference type="EMBL" id="GJN00907.1"/>
    </source>
</evidence>
<comment type="caution">
    <text evidence="5">The sequence shown here is derived from an EMBL/GenBank/DDBJ whole genome shotgun (WGS) entry which is preliminary data.</text>
</comment>
<dbReference type="InterPro" id="IPR050317">
    <property type="entry name" value="Plant_Fungal_Acyltransferase"/>
</dbReference>
<dbReference type="GO" id="GO:0016747">
    <property type="term" value="F:acyltransferase activity, transferring groups other than amino-acyl groups"/>
    <property type="evidence" value="ECO:0007669"/>
    <property type="project" value="UniProtKB-ARBA"/>
</dbReference>
<keyword evidence="6" id="KW-1185">Reference proteome</keyword>
<dbReference type="PANTHER" id="PTHR31642">
    <property type="entry name" value="TRICHOTHECENE 3-O-ACETYLTRANSFERASE"/>
    <property type="match status" value="1"/>
</dbReference>
<evidence type="ECO:0000256" key="1">
    <source>
        <dbReference type="ARBA" id="ARBA00009861"/>
    </source>
</evidence>
<dbReference type="PANTHER" id="PTHR31642:SF28">
    <property type="entry name" value="OS06G0150600 PROTEIN"/>
    <property type="match status" value="1"/>
</dbReference>
<organism evidence="5 6">
    <name type="scientific">Eleusine coracana subsp. coracana</name>
    <dbReference type="NCBI Taxonomy" id="191504"/>
    <lineage>
        <taxon>Eukaryota</taxon>
        <taxon>Viridiplantae</taxon>
        <taxon>Streptophyta</taxon>
        <taxon>Embryophyta</taxon>
        <taxon>Tracheophyta</taxon>
        <taxon>Spermatophyta</taxon>
        <taxon>Magnoliopsida</taxon>
        <taxon>Liliopsida</taxon>
        <taxon>Poales</taxon>
        <taxon>Poaceae</taxon>
        <taxon>PACMAD clade</taxon>
        <taxon>Chloridoideae</taxon>
        <taxon>Cynodonteae</taxon>
        <taxon>Eleusininae</taxon>
        <taxon>Eleusine</taxon>
    </lineage>
</organism>
<name>A0AAV5CSL3_ELECO</name>
<evidence type="ECO:0000256" key="3">
    <source>
        <dbReference type="ARBA" id="ARBA00023315"/>
    </source>
</evidence>
<dbReference type="AlphaFoldDB" id="A0AAV5CSL3"/>
<reference evidence="5" key="2">
    <citation type="submission" date="2021-12" db="EMBL/GenBank/DDBJ databases">
        <title>Resequencing data analysis of finger millet.</title>
        <authorList>
            <person name="Hatakeyama M."/>
            <person name="Aluri S."/>
            <person name="Balachadran M.T."/>
            <person name="Sivarajan S.R."/>
            <person name="Poveda L."/>
            <person name="Shimizu-Inatsugi R."/>
            <person name="Schlapbach R."/>
            <person name="Sreeman S.M."/>
            <person name="Shimizu K.K."/>
        </authorList>
    </citation>
    <scope>NUCLEOTIDE SEQUENCE</scope>
</reference>
<keyword evidence="2" id="KW-0808">Transferase</keyword>
<evidence type="ECO:0000256" key="2">
    <source>
        <dbReference type="ARBA" id="ARBA00022679"/>
    </source>
</evidence>
<reference evidence="5" key="1">
    <citation type="journal article" date="2018" name="DNA Res.">
        <title>Multiple hybrid de novo genome assembly of finger millet, an orphan allotetraploid crop.</title>
        <authorList>
            <person name="Hatakeyama M."/>
            <person name="Aluri S."/>
            <person name="Balachadran M.T."/>
            <person name="Sivarajan S.R."/>
            <person name="Patrignani A."/>
            <person name="Gruter S."/>
            <person name="Poveda L."/>
            <person name="Shimizu-Inatsugi R."/>
            <person name="Baeten J."/>
            <person name="Francoijs K.J."/>
            <person name="Nataraja K.N."/>
            <person name="Reddy Y.A.N."/>
            <person name="Phadnis S."/>
            <person name="Ravikumar R.L."/>
            <person name="Schlapbach R."/>
            <person name="Sreeman S.M."/>
            <person name="Shimizu K.K."/>
        </authorList>
    </citation>
    <scope>NUCLEOTIDE SEQUENCE</scope>
</reference>
<keyword evidence="3" id="KW-0012">Acyltransferase</keyword>
<feature type="compositionally biased region" description="Low complexity" evidence="4">
    <location>
        <begin position="232"/>
        <end position="241"/>
    </location>
</feature>
<protein>
    <submittedName>
        <fullName evidence="5">Uncharacterized protein</fullName>
    </submittedName>
</protein>
<sequence length="304" mass="32294">MKIPHFDLEIASRTLVRASRPPPGFPAELAVSNLDLVLGPFPIFLISIYAAPAAGLDAVVSAVRAALPSYLSSFYPFAGRVVRDPETNIPAVACTNAGAELVVADAAVPLAAVDFAEVDASLGLIQIPFDASLPLSVQLVRFACGGFALTVATSHLLADGRAFAVLLTALAETVRDGRPSRDPVFDRSLFRPRARHGGGGNAAATLDAEFARFAPEAWSTRSSPRPCGGGCTASTRPTSPRSRPRPPPSRAARRGSWRCARTCGSSWRARWATPTRGAGWRGSWRGGRWWSPCTARWTGTSGTW</sequence>
<accession>A0AAV5CSL3</accession>
<evidence type="ECO:0000313" key="6">
    <source>
        <dbReference type="Proteomes" id="UP001054889"/>
    </source>
</evidence>
<feature type="region of interest" description="Disordered" evidence="4">
    <location>
        <begin position="217"/>
        <end position="256"/>
    </location>
</feature>
<dbReference type="Pfam" id="PF02458">
    <property type="entry name" value="Transferase"/>
    <property type="match status" value="1"/>
</dbReference>
<comment type="similarity">
    <text evidence="1">Belongs to the plant acyltransferase family.</text>
</comment>
<dbReference type="InterPro" id="IPR023213">
    <property type="entry name" value="CAT-like_dom_sf"/>
</dbReference>
<proteinExistence type="inferred from homology"/>
<dbReference type="Gene3D" id="3.30.559.10">
    <property type="entry name" value="Chloramphenicol acetyltransferase-like domain"/>
    <property type="match status" value="1"/>
</dbReference>
<evidence type="ECO:0000256" key="4">
    <source>
        <dbReference type="SAM" id="MobiDB-lite"/>
    </source>
</evidence>
<dbReference type="SUPFAM" id="SSF52777">
    <property type="entry name" value="CoA-dependent acyltransferases"/>
    <property type="match status" value="1"/>
</dbReference>
<gene>
    <name evidence="5" type="primary">ga18134</name>
    <name evidence="5" type="ORF">PR202_ga18134</name>
</gene>
<dbReference type="EMBL" id="BQKI01000008">
    <property type="protein sequence ID" value="GJN00907.1"/>
    <property type="molecule type" value="Genomic_DNA"/>
</dbReference>
<dbReference type="Proteomes" id="UP001054889">
    <property type="component" value="Unassembled WGS sequence"/>
</dbReference>